<organism evidence="2 3">
    <name type="scientific">Pedosphaera parvula (strain Ellin514)</name>
    <dbReference type="NCBI Taxonomy" id="320771"/>
    <lineage>
        <taxon>Bacteria</taxon>
        <taxon>Pseudomonadati</taxon>
        <taxon>Verrucomicrobiota</taxon>
        <taxon>Pedosphaerae</taxon>
        <taxon>Pedosphaerales</taxon>
        <taxon>Pedosphaeraceae</taxon>
        <taxon>Pedosphaera</taxon>
    </lineage>
</organism>
<name>B9XCB6_PEDPL</name>
<dbReference type="InterPro" id="IPR012902">
    <property type="entry name" value="N_methyl_site"/>
</dbReference>
<keyword evidence="1" id="KW-0472">Membrane</keyword>
<dbReference type="InterPro" id="IPR045584">
    <property type="entry name" value="Pilin-like"/>
</dbReference>
<proteinExistence type="predicted"/>
<dbReference type="AlphaFoldDB" id="B9XCB6"/>
<reference evidence="2 3" key="1">
    <citation type="journal article" date="2011" name="J. Bacteriol.">
        <title>Genome sequence of 'Pedosphaera parvula' Ellin514, an aerobic Verrucomicrobial isolate from pasture soil.</title>
        <authorList>
            <person name="Kant R."/>
            <person name="van Passel M.W."/>
            <person name="Sangwan P."/>
            <person name="Palva A."/>
            <person name="Lucas S."/>
            <person name="Copeland A."/>
            <person name="Lapidus A."/>
            <person name="Glavina Del Rio T."/>
            <person name="Dalin E."/>
            <person name="Tice H."/>
            <person name="Bruce D."/>
            <person name="Goodwin L."/>
            <person name="Pitluck S."/>
            <person name="Chertkov O."/>
            <person name="Larimer F.W."/>
            <person name="Land M.L."/>
            <person name="Hauser L."/>
            <person name="Brettin T.S."/>
            <person name="Detter J.C."/>
            <person name="Han S."/>
            <person name="de Vos W.M."/>
            <person name="Janssen P.H."/>
            <person name="Smidt H."/>
        </authorList>
    </citation>
    <scope>NUCLEOTIDE SEQUENCE [LARGE SCALE GENOMIC DNA]</scope>
    <source>
        <strain evidence="2 3">Ellin514</strain>
    </source>
</reference>
<gene>
    <name evidence="2" type="ORF">Cflav_PD5219</name>
</gene>
<evidence type="ECO:0000256" key="1">
    <source>
        <dbReference type="SAM" id="Phobius"/>
    </source>
</evidence>
<feature type="transmembrane region" description="Helical" evidence="1">
    <location>
        <begin position="20"/>
        <end position="46"/>
    </location>
</feature>
<dbReference type="Gene3D" id="3.30.700.10">
    <property type="entry name" value="Glycoprotein, Type 4 Pilin"/>
    <property type="match status" value="1"/>
</dbReference>
<evidence type="ECO:0000313" key="2">
    <source>
        <dbReference type="EMBL" id="EEF62584.1"/>
    </source>
</evidence>
<sequence precursor="true">MLCRLKVWKQNMNLQHKKSLGFTLIELLVVIAIIAILAGMLLPALAKAKAKAQRASCLSNAKQWGLADTMYVDDNNSTFPYPRYQGYASSVDQDNPVWLSIATYHNQNQGDDVWFNALPSYVANKPLYTWAYDPTAFYGSKSIFTCPTAYSQGIASADAVAASGSKDMIPGVRPLFNYGMNSKSIANENLNASVATLNASMVAHPSAFVLFSDGRDRSAENPYYGAAANQMLLATPHCYTTRFSSRHERGGNITFSDGHAGFYKYDYVVSDGTAIAPSGPTAGQVVAAGKDPGRQDLNWDCHGDPVIN</sequence>
<dbReference type="Pfam" id="PF07963">
    <property type="entry name" value="N_methyl"/>
    <property type="match status" value="1"/>
</dbReference>
<dbReference type="NCBIfam" id="TIGR02532">
    <property type="entry name" value="IV_pilin_GFxxxE"/>
    <property type="match status" value="1"/>
</dbReference>
<protein>
    <recommendedName>
        <fullName evidence="4">Type II secretory pathway pseudopilin PulG-like protein</fullName>
    </recommendedName>
</protein>
<accession>B9XCB6</accession>
<dbReference type="SUPFAM" id="SSF54523">
    <property type="entry name" value="Pili subunits"/>
    <property type="match status" value="1"/>
</dbReference>
<dbReference type="STRING" id="320771.Cflav_PD5219"/>
<keyword evidence="3" id="KW-1185">Reference proteome</keyword>
<dbReference type="PANTHER" id="PTHR30093:SF2">
    <property type="entry name" value="TYPE II SECRETION SYSTEM PROTEIN H"/>
    <property type="match status" value="1"/>
</dbReference>
<evidence type="ECO:0000313" key="3">
    <source>
        <dbReference type="Proteomes" id="UP000003688"/>
    </source>
</evidence>
<keyword evidence="1" id="KW-1133">Transmembrane helix</keyword>
<dbReference type="EMBL" id="ABOX02000004">
    <property type="protein sequence ID" value="EEF62584.1"/>
    <property type="molecule type" value="Genomic_DNA"/>
</dbReference>
<dbReference type="Proteomes" id="UP000003688">
    <property type="component" value="Unassembled WGS sequence"/>
</dbReference>
<keyword evidence="1" id="KW-0812">Transmembrane</keyword>
<comment type="caution">
    <text evidence="2">The sequence shown here is derived from an EMBL/GenBank/DDBJ whole genome shotgun (WGS) entry which is preliminary data.</text>
</comment>
<dbReference type="PANTHER" id="PTHR30093">
    <property type="entry name" value="GENERAL SECRETION PATHWAY PROTEIN G"/>
    <property type="match status" value="1"/>
</dbReference>
<evidence type="ECO:0008006" key="4">
    <source>
        <dbReference type="Google" id="ProtNLM"/>
    </source>
</evidence>